<proteinExistence type="predicted"/>
<sequence length="223" mass="25256">MRIPEGEQPEPLNVLVFGPTGVGKSTIINLLTNHSAQLRIGNSLESCTERIEVASVFHQGREINFFDTPGFDDSEKKPADHLALLADHLSKLYKSAQHKPHIHGVLYVHRITDNRMTGSSITNLRMFRNLIGPHVFKNLVFVTNRWTDPPDPKHIQFEDELLHKDKYFGQAIKAGARGGIDYRILEGSTCSDVQNKLFDLFLEYSPKLLQIQQDLIDENKTIG</sequence>
<protein>
    <recommendedName>
        <fullName evidence="1">G domain-containing protein</fullName>
    </recommendedName>
</protein>
<dbReference type="Pfam" id="PF01926">
    <property type="entry name" value="MMR_HSR1"/>
    <property type="match status" value="1"/>
</dbReference>
<evidence type="ECO:0000259" key="1">
    <source>
        <dbReference type="Pfam" id="PF01926"/>
    </source>
</evidence>
<dbReference type="InterPro" id="IPR027417">
    <property type="entry name" value="P-loop_NTPase"/>
</dbReference>
<name>A0A8H3I0Q4_9AGAM</name>
<gene>
    <name evidence="2" type="ORF">RDB_LOCUS142853</name>
</gene>
<dbReference type="GO" id="GO:0005525">
    <property type="term" value="F:GTP binding"/>
    <property type="evidence" value="ECO:0007669"/>
    <property type="project" value="InterPro"/>
</dbReference>
<accession>A0A8H3I0Q4</accession>
<evidence type="ECO:0000313" key="2">
    <source>
        <dbReference type="EMBL" id="CAE7205167.1"/>
    </source>
</evidence>
<reference evidence="2" key="1">
    <citation type="submission" date="2021-01" db="EMBL/GenBank/DDBJ databases">
        <authorList>
            <person name="Kaushik A."/>
        </authorList>
    </citation>
    <scope>NUCLEOTIDE SEQUENCE</scope>
    <source>
        <strain evidence="2">AG5</strain>
    </source>
</reference>
<dbReference type="Gene3D" id="3.40.50.300">
    <property type="entry name" value="P-loop containing nucleotide triphosphate hydrolases"/>
    <property type="match status" value="1"/>
</dbReference>
<dbReference type="AlphaFoldDB" id="A0A8H3I0Q4"/>
<dbReference type="EMBL" id="CAJNJQ010003819">
    <property type="protein sequence ID" value="CAE7205167.1"/>
    <property type="molecule type" value="Genomic_DNA"/>
</dbReference>
<dbReference type="InterPro" id="IPR006073">
    <property type="entry name" value="GTP-bd"/>
</dbReference>
<feature type="non-terminal residue" evidence="2">
    <location>
        <position position="1"/>
    </location>
</feature>
<dbReference type="Proteomes" id="UP000663827">
    <property type="component" value="Unassembled WGS sequence"/>
</dbReference>
<dbReference type="SUPFAM" id="SSF52540">
    <property type="entry name" value="P-loop containing nucleoside triphosphate hydrolases"/>
    <property type="match status" value="1"/>
</dbReference>
<dbReference type="PANTHER" id="PTHR32046:SF11">
    <property type="entry name" value="IMMUNE-ASSOCIATED NUCLEOTIDE-BINDING PROTEIN 10-LIKE"/>
    <property type="match status" value="1"/>
</dbReference>
<comment type="caution">
    <text evidence="2">The sequence shown here is derived from an EMBL/GenBank/DDBJ whole genome shotgun (WGS) entry which is preliminary data.</text>
</comment>
<feature type="domain" description="G" evidence="1">
    <location>
        <begin position="14"/>
        <end position="77"/>
    </location>
</feature>
<organism evidence="2 3">
    <name type="scientific">Rhizoctonia solani</name>
    <dbReference type="NCBI Taxonomy" id="456999"/>
    <lineage>
        <taxon>Eukaryota</taxon>
        <taxon>Fungi</taxon>
        <taxon>Dikarya</taxon>
        <taxon>Basidiomycota</taxon>
        <taxon>Agaricomycotina</taxon>
        <taxon>Agaricomycetes</taxon>
        <taxon>Cantharellales</taxon>
        <taxon>Ceratobasidiaceae</taxon>
        <taxon>Rhizoctonia</taxon>
    </lineage>
</organism>
<evidence type="ECO:0000313" key="3">
    <source>
        <dbReference type="Proteomes" id="UP000663827"/>
    </source>
</evidence>
<dbReference type="PANTHER" id="PTHR32046">
    <property type="entry name" value="G DOMAIN-CONTAINING PROTEIN"/>
    <property type="match status" value="1"/>
</dbReference>